<evidence type="ECO:0000313" key="1">
    <source>
        <dbReference type="EMBL" id="NEY71232.1"/>
    </source>
</evidence>
<name>A0A6M0Q4R2_9BACI</name>
<dbReference type="Proteomes" id="UP000481043">
    <property type="component" value="Unassembled WGS sequence"/>
</dbReference>
<evidence type="ECO:0000313" key="2">
    <source>
        <dbReference type="Proteomes" id="UP000481043"/>
    </source>
</evidence>
<sequence>MNDINRKKTYILEKINQFIHHSYLNKFIDTPKVDEDKLFLLVAMCNDAEIDDKTLETYIITTILVQVALDVHEEVSTAEKLGDLEQKKQQLKVLAGDYFSGLYYSLLSQIEDITMIKSIAHCIKLINEHKIRVYRQDSSYGDTIVDSLKIIEGELFINIANTFGLSNWKSLLLEILLLKRLYKEKGKYIETGHSVMINFLNSEARDLNSSASVTKLDVMIMNTRERIQNIISSSTIDSAILERIHLIINKVDIQPVHSILEEG</sequence>
<reference evidence="1 2" key="1">
    <citation type="submission" date="2020-02" db="EMBL/GenBank/DDBJ databases">
        <title>Bacillus aquiflavi sp. nov., isolated from yellow water of strong flavor Chinese baijiu in Yibin region of China.</title>
        <authorList>
            <person name="Xie J."/>
        </authorList>
    </citation>
    <scope>NUCLEOTIDE SEQUENCE [LARGE SCALE GENOMIC DNA]</scope>
    <source>
        <strain evidence="1 2">SA4</strain>
    </source>
</reference>
<comment type="caution">
    <text evidence="1">The sequence shown here is derived from an EMBL/GenBank/DDBJ whole genome shotgun (WGS) entry which is preliminary data.</text>
</comment>
<dbReference type="InterPro" id="IPR009920">
    <property type="entry name" value="HEPPP_synth_su1"/>
</dbReference>
<organism evidence="1 2">
    <name type="scientific">Bacillus mesophilus</name>
    <dbReference type="NCBI Taxonomy" id="1808955"/>
    <lineage>
        <taxon>Bacteria</taxon>
        <taxon>Bacillati</taxon>
        <taxon>Bacillota</taxon>
        <taxon>Bacilli</taxon>
        <taxon>Bacillales</taxon>
        <taxon>Bacillaceae</taxon>
        <taxon>Bacillus</taxon>
    </lineage>
</organism>
<proteinExistence type="predicted"/>
<dbReference type="EMBL" id="JAAIWM010000002">
    <property type="protein sequence ID" value="NEY71232.1"/>
    <property type="molecule type" value="Genomic_DNA"/>
</dbReference>
<dbReference type="RefSeq" id="WP_163178672.1">
    <property type="nucleotide sequence ID" value="NZ_JAAIWM010000002.1"/>
</dbReference>
<accession>A0A6M0Q4R2</accession>
<gene>
    <name evidence="1" type="ORF">G4D63_05700</name>
</gene>
<keyword evidence="2" id="KW-1185">Reference proteome</keyword>
<dbReference type="AlphaFoldDB" id="A0A6M0Q4R2"/>
<protein>
    <submittedName>
        <fullName evidence="1">Heptaprenyl diphosphate synthase component 1</fullName>
    </submittedName>
</protein>
<dbReference type="Gene3D" id="1.20.120.1450">
    <property type="match status" value="1"/>
</dbReference>
<dbReference type="Pfam" id="PF07307">
    <property type="entry name" value="HEPPP_synt_1"/>
    <property type="match status" value="1"/>
</dbReference>
<dbReference type="GO" id="GO:0009234">
    <property type="term" value="P:menaquinone biosynthetic process"/>
    <property type="evidence" value="ECO:0007669"/>
    <property type="project" value="InterPro"/>
</dbReference>